<name>A0A914L0B6_MELIC</name>
<reference evidence="3" key="1">
    <citation type="submission" date="2022-11" db="UniProtKB">
        <authorList>
            <consortium name="WormBaseParasite"/>
        </authorList>
    </citation>
    <scope>IDENTIFICATION</scope>
</reference>
<feature type="compositionally biased region" description="Polar residues" evidence="1">
    <location>
        <begin position="507"/>
        <end position="520"/>
    </location>
</feature>
<dbReference type="WBParaSite" id="Minc3s00191g07168">
    <property type="protein sequence ID" value="Minc3s00191g07168"/>
    <property type="gene ID" value="Minc3s00191g07168"/>
</dbReference>
<proteinExistence type="predicted"/>
<evidence type="ECO:0000313" key="3">
    <source>
        <dbReference type="WBParaSite" id="Minc3s00191g07168"/>
    </source>
</evidence>
<evidence type="ECO:0000313" key="2">
    <source>
        <dbReference type="Proteomes" id="UP000887563"/>
    </source>
</evidence>
<evidence type="ECO:0000256" key="1">
    <source>
        <dbReference type="SAM" id="MobiDB-lite"/>
    </source>
</evidence>
<feature type="region of interest" description="Disordered" evidence="1">
    <location>
        <begin position="401"/>
        <end position="444"/>
    </location>
</feature>
<organism evidence="2 3">
    <name type="scientific">Meloidogyne incognita</name>
    <name type="common">Southern root-knot nematode worm</name>
    <name type="synonym">Oxyuris incognita</name>
    <dbReference type="NCBI Taxonomy" id="6306"/>
    <lineage>
        <taxon>Eukaryota</taxon>
        <taxon>Metazoa</taxon>
        <taxon>Ecdysozoa</taxon>
        <taxon>Nematoda</taxon>
        <taxon>Chromadorea</taxon>
        <taxon>Rhabditida</taxon>
        <taxon>Tylenchina</taxon>
        <taxon>Tylenchomorpha</taxon>
        <taxon>Tylenchoidea</taxon>
        <taxon>Meloidogynidae</taxon>
        <taxon>Meloidogyninae</taxon>
        <taxon>Meloidogyne</taxon>
        <taxon>Meloidogyne incognita group</taxon>
    </lineage>
</organism>
<dbReference type="AlphaFoldDB" id="A0A914L0B6"/>
<feature type="compositionally biased region" description="Basic residues" evidence="1">
    <location>
        <begin position="61"/>
        <end position="70"/>
    </location>
</feature>
<protein>
    <submittedName>
        <fullName evidence="3">Uncharacterized protein</fullName>
    </submittedName>
</protein>
<feature type="region of interest" description="Disordered" evidence="1">
    <location>
        <begin position="555"/>
        <end position="575"/>
    </location>
</feature>
<feature type="region of interest" description="Disordered" evidence="1">
    <location>
        <begin position="240"/>
        <end position="271"/>
    </location>
</feature>
<keyword evidence="2" id="KW-1185">Reference proteome</keyword>
<feature type="compositionally biased region" description="Low complexity" evidence="1">
    <location>
        <begin position="43"/>
        <end position="60"/>
    </location>
</feature>
<feature type="compositionally biased region" description="Polar residues" evidence="1">
    <location>
        <begin position="555"/>
        <end position="573"/>
    </location>
</feature>
<feature type="region of interest" description="Disordered" evidence="1">
    <location>
        <begin position="41"/>
        <end position="89"/>
    </location>
</feature>
<feature type="region of interest" description="Disordered" evidence="1">
    <location>
        <begin position="498"/>
        <end position="520"/>
    </location>
</feature>
<sequence>MFCGCLNIKKRQICSDENISYGDGQISNSSNYKSEYVNRLTPNSKQNNTTQSSSRGFFSFARRRKKTRKGGSKEELRMSKPLSSSLIKGRKSGQKKVSFYFQENYGKNQFIEENAVSCRVDEPDDELDTDGYSKLEGEDIHFRERYDYPTFLRNGNGGGGTDEHLYASASQTYSFWSEDPYSSIKSVMGDRASGVKGDESSIYEPGYSKIRKIPVQQKTKSLNVDEPKSSHDLYSKIIHNQRSRKDFKPNNLPSTSVEATNNNLGNSQKFSVDGKSLLDNQQDSASGSLTSGSQPSYRYLTVRESPRIVRERIRRREEAAAAAALLAENNENSDRNIGERRPEHYYSEINEYESVGGGSLYNRPNSTEQLNEVNGHLTTSPPNQNNQFNKNLGTSEMLCIDSGLNSSTEPPHPPTSPIPKTLPTTSCSSSTEPPQSLISKPSIRRPVVLRMAPPKPLSTLTEEHSKKLPSNGILSSNNEFSKHIRAVLQPIWSNGGSFIGEKKQQKGGETSGQSSLTTSTRASLVEVNTQTAPIPPSRIPVPLNGMLTKQNYNITRRTPSPTRDVSVQTTGSKAEQKGLKAVKKNVKKLPLPPLPGQVGKDYVSPIDLGNERAWPLKTINQTDEDLGNERAWPLKTINQTDEDRTFKFKGLD</sequence>
<feature type="compositionally biased region" description="Low complexity" evidence="1">
    <location>
        <begin position="418"/>
        <end position="434"/>
    </location>
</feature>
<feature type="compositionally biased region" description="Polar residues" evidence="1">
    <location>
        <begin position="251"/>
        <end position="270"/>
    </location>
</feature>
<dbReference type="Proteomes" id="UP000887563">
    <property type="component" value="Unplaced"/>
</dbReference>
<accession>A0A914L0B6</accession>